<evidence type="ECO:0000313" key="5">
    <source>
        <dbReference type="EMBL" id="ARJ70371.1"/>
    </source>
</evidence>
<feature type="domain" description="Toprim" evidence="3">
    <location>
        <begin position="296"/>
        <end position="382"/>
    </location>
</feature>
<feature type="compositionally biased region" description="Low complexity" evidence="1">
    <location>
        <begin position="1"/>
        <end position="21"/>
    </location>
</feature>
<feature type="region of interest" description="Disordered" evidence="1">
    <location>
        <begin position="1"/>
        <end position="30"/>
    </location>
</feature>
<evidence type="ECO:0000256" key="1">
    <source>
        <dbReference type="SAM" id="MobiDB-lite"/>
    </source>
</evidence>
<dbReference type="STRING" id="1945662.B0A89_12770"/>
<dbReference type="Pfam" id="PF13362">
    <property type="entry name" value="Toprim_3"/>
    <property type="match status" value="1"/>
</dbReference>
<gene>
    <name evidence="5" type="ORF">B0A89_12770</name>
</gene>
<dbReference type="Proteomes" id="UP000193017">
    <property type="component" value="Chromosome"/>
</dbReference>
<dbReference type="KEGG" id="pcon:B0A89_12770"/>
<feature type="domain" description="Virulence-associated protein E-like" evidence="2">
    <location>
        <begin position="597"/>
        <end position="808"/>
    </location>
</feature>
<reference evidence="5 6" key="1">
    <citation type="submission" date="2017-03" db="EMBL/GenBank/DDBJ databases">
        <title>Genome sequence of Paracoccus contaminans isolated from a water microcosm.</title>
        <authorList>
            <person name="Aurass P."/>
            <person name="Karste S."/>
            <person name="Trost E."/>
            <person name="Glaeser S.P."/>
            <person name="Kaempfer P."/>
            <person name="Flieger A."/>
        </authorList>
    </citation>
    <scope>NUCLEOTIDE SEQUENCE [LARGE SCALE GENOMIC DNA]</scope>
    <source>
        <strain evidence="6">RKI 16-01929T\LMG 29738T\CCM 8701T\CIP 111112T</strain>
    </source>
</reference>
<sequence length="911" mass="99172">MSSSGTTGSGAAISTAAAGSIPRSPGPSAGSCCWRDVTVEQGAPHAGIESGGVPVSATVIDLNDVRPSQPDRYDLDLIVQRLRDTAENWVPLLFPRGRRSGDEWRLANIRGDAPRKTGSCVITLRGPHAGDWIEFDGNQGGGPISAIEEATGLEGRALIAEAADIAGVTPGAPERRAPPVPPPLKRDPALEIARLLAGAVPLVGTVGETYLRARGLSDPGSPDLLFHPDLPDFDSRRGWPGLIALARFANGDRAPGIHRTFLLDDGSAKASAGKKMLGSVAEAAVRLFAMSEDGHLGVTEGIETALAAHVLFGTPVWAALSADGLARFQWPEGAMRVTIFADAGDAGRQAAATLSDRLNRADIPNEIVLPLHGDDFNDDLMRGTRPEDYAGGSAAPAEGAATATALAVDNDFAALVAATEALTNPPELEALSSLLGRLALARLDPLPERQILARIKTATGIAVSILEKQLVELRRRVNATGDPHARIVKPAWFGRLCQDLAGTPERNEANVIIALNSDAVFAGVLAFDDFAQEIVVRQPLPWDDASSTFPRPWEDADDIRTAEWLQLRGLNVAPVVVSRAVGAVARELRLHPVRDRLDHLRWDGTPRIETWSSRYLGAEPTAFHHTVGALWLISAVARIFRPGVKADHMLILEGPQGARKSTALKVLAGEDWFTDELPELGSKDAAIHMQGVWIVEIAELDAIGRAEVSRIKAFLTRTTDRFRPPYGRYTVEVPRQCVFAGTVNPDTYLRDETGNRRFWPLRCGTIDIAALARDRDQLWAEAVHRFREGAIWWIEDPAILADAAAAQEARYQADAWDARIDRWLTHETRSVNRGHAGWDDWQEEEVERPEPIRDVSVGEILEGALVIEPAKWTKGDQMRVGAWLKSRDWEKFRRRSGDAREWRYRKSPTND</sequence>
<dbReference type="EMBL" id="CP020612">
    <property type="protein sequence ID" value="ARJ70371.1"/>
    <property type="molecule type" value="Genomic_DNA"/>
</dbReference>
<organism evidence="5 6">
    <name type="scientific">Paracoccus contaminans</name>
    <dbReference type="NCBI Taxonomy" id="1945662"/>
    <lineage>
        <taxon>Bacteria</taxon>
        <taxon>Pseudomonadati</taxon>
        <taxon>Pseudomonadota</taxon>
        <taxon>Alphaproteobacteria</taxon>
        <taxon>Rhodobacterales</taxon>
        <taxon>Paracoccaceae</taxon>
        <taxon>Paracoccus</taxon>
    </lineage>
</organism>
<evidence type="ECO:0000259" key="4">
    <source>
        <dbReference type="Pfam" id="PF23639"/>
    </source>
</evidence>
<protein>
    <submittedName>
        <fullName evidence="5">p-loop ATPase</fullName>
    </submittedName>
</protein>
<dbReference type="Pfam" id="PF23639">
    <property type="entry name" value="DUF7146"/>
    <property type="match status" value="1"/>
</dbReference>
<evidence type="ECO:0000259" key="2">
    <source>
        <dbReference type="Pfam" id="PF05272"/>
    </source>
</evidence>
<keyword evidence="6" id="KW-1185">Reference proteome</keyword>
<evidence type="ECO:0000259" key="3">
    <source>
        <dbReference type="Pfam" id="PF13362"/>
    </source>
</evidence>
<dbReference type="InterPro" id="IPR055570">
    <property type="entry name" value="DUF7146"/>
</dbReference>
<dbReference type="InterPro" id="IPR007936">
    <property type="entry name" value="VapE-like_dom"/>
</dbReference>
<proteinExistence type="predicted"/>
<accession>A0A1W6CZT0</accession>
<dbReference type="CDD" id="cd01029">
    <property type="entry name" value="TOPRIM_primases"/>
    <property type="match status" value="1"/>
</dbReference>
<dbReference type="PANTHER" id="PTHR34985">
    <property type="entry name" value="SLR0554 PROTEIN"/>
    <property type="match status" value="1"/>
</dbReference>
<name>A0A1W6CZT0_9RHOB</name>
<dbReference type="InterPro" id="IPR034154">
    <property type="entry name" value="TOPRIM_DnaG/twinkle"/>
</dbReference>
<dbReference type="InterPro" id="IPR006171">
    <property type="entry name" value="TOPRIM_dom"/>
</dbReference>
<feature type="domain" description="DUF7146" evidence="4">
    <location>
        <begin position="191"/>
        <end position="287"/>
    </location>
</feature>
<dbReference type="PANTHER" id="PTHR34985:SF1">
    <property type="entry name" value="SLR0554 PROTEIN"/>
    <property type="match status" value="1"/>
</dbReference>
<evidence type="ECO:0000313" key="6">
    <source>
        <dbReference type="Proteomes" id="UP000193017"/>
    </source>
</evidence>
<dbReference type="AlphaFoldDB" id="A0A1W6CZT0"/>
<dbReference type="OrthoDB" id="9763644at2"/>
<dbReference type="Pfam" id="PF05272">
    <property type="entry name" value="VapE-like_dom"/>
    <property type="match status" value="1"/>
</dbReference>